<keyword evidence="2" id="KW-1185">Reference proteome</keyword>
<dbReference type="EMBL" id="QVQW01000030">
    <property type="protein sequence ID" value="RKU44464.1"/>
    <property type="molecule type" value="Genomic_DNA"/>
</dbReference>
<dbReference type="Proteomes" id="UP000275385">
    <property type="component" value="Unassembled WGS sequence"/>
</dbReference>
<organism evidence="1 2">
    <name type="scientific">Coniochaeta pulveracea</name>
    <dbReference type="NCBI Taxonomy" id="177199"/>
    <lineage>
        <taxon>Eukaryota</taxon>
        <taxon>Fungi</taxon>
        <taxon>Dikarya</taxon>
        <taxon>Ascomycota</taxon>
        <taxon>Pezizomycotina</taxon>
        <taxon>Sordariomycetes</taxon>
        <taxon>Sordariomycetidae</taxon>
        <taxon>Coniochaetales</taxon>
        <taxon>Coniochaetaceae</taxon>
        <taxon>Coniochaeta</taxon>
    </lineage>
</organism>
<sequence>MPRCSILALPVELLFEICKTLCRHCQHITRDGHCETDLEVEDQLALLSLSRTCKALRPTVQPFIYHRLHILREMDLHFLVRTLSGRPDLGESVFEVDVTHHTWKSGDALMSGQAAEAQVQSLGVHSELRQTSQDGALVLLLLQLTPNLARARFWLPCRTFFQTLTPSNLSLKMLTRLDFDGTHGYLLDTAAPVLRLAPNLQVLHIHGCAEVTSDFLAGKIMNDLAPLCHLTELDLTASALTVASMRHLLSTVGPMLAKIKIEPISPESSSPMELDVLRFDEVLAVLRPWSQTLRELSFCLYGIQVSRHLRGIHILREFRALEILWTEAAFFPFYTSREALTSTLPPSLCELRLLGYSHLVPALQYLLVNFQAGNFPSLSKIEIDDQEYDSGSFIEQELEQVGIGFAAAGVNFMVHPQPEDTGEAENI</sequence>
<dbReference type="OrthoDB" id="4589772at2759"/>
<dbReference type="AlphaFoldDB" id="A0A420Y990"/>
<accession>A0A420Y990</accession>
<evidence type="ECO:0000313" key="2">
    <source>
        <dbReference type="Proteomes" id="UP000275385"/>
    </source>
</evidence>
<gene>
    <name evidence="1" type="ORF">DL546_002077</name>
</gene>
<evidence type="ECO:0008006" key="3">
    <source>
        <dbReference type="Google" id="ProtNLM"/>
    </source>
</evidence>
<dbReference type="STRING" id="177199.A0A420Y990"/>
<evidence type="ECO:0000313" key="1">
    <source>
        <dbReference type="EMBL" id="RKU44464.1"/>
    </source>
</evidence>
<reference evidence="1 2" key="1">
    <citation type="submission" date="2018-08" db="EMBL/GenBank/DDBJ databases">
        <title>Draft genome of the lignicolous fungus Coniochaeta pulveracea.</title>
        <authorList>
            <person name="Borstlap C.J."/>
            <person name="De Witt R.N."/>
            <person name="Botha A."/>
            <person name="Volschenk H."/>
        </authorList>
    </citation>
    <scope>NUCLEOTIDE SEQUENCE [LARGE SCALE GENOMIC DNA]</scope>
    <source>
        <strain evidence="1 2">CAB683</strain>
    </source>
</reference>
<name>A0A420Y990_9PEZI</name>
<protein>
    <recommendedName>
        <fullName evidence="3">F-box domain-containing protein</fullName>
    </recommendedName>
</protein>
<dbReference type="InterPro" id="IPR032675">
    <property type="entry name" value="LRR_dom_sf"/>
</dbReference>
<proteinExistence type="predicted"/>
<dbReference type="SUPFAM" id="SSF52047">
    <property type="entry name" value="RNI-like"/>
    <property type="match status" value="1"/>
</dbReference>
<dbReference type="Gene3D" id="3.80.10.10">
    <property type="entry name" value="Ribonuclease Inhibitor"/>
    <property type="match status" value="1"/>
</dbReference>
<comment type="caution">
    <text evidence="1">The sequence shown here is derived from an EMBL/GenBank/DDBJ whole genome shotgun (WGS) entry which is preliminary data.</text>
</comment>